<evidence type="ECO:0000313" key="4">
    <source>
        <dbReference type="Proteomes" id="UP001597544"/>
    </source>
</evidence>
<sequence>MGRSQETFSKKEKEKKKLRKRKDKEEKREERKANANKGQGLEAMIAYVDEDGNFTSTPPDPKQKKVIIQEDIQIGVPKREDVEPEVVRTGIVAFFNESKGYGFIKDQETQESIFVHVNGLVDAIKENNKVTFEIEVTPKGPNAVKVKKAV</sequence>
<dbReference type="PROSITE" id="PS51857">
    <property type="entry name" value="CSD_2"/>
    <property type="match status" value="1"/>
</dbReference>
<dbReference type="Pfam" id="PF00313">
    <property type="entry name" value="CSD"/>
    <property type="match status" value="1"/>
</dbReference>
<evidence type="ECO:0000259" key="2">
    <source>
        <dbReference type="PROSITE" id="PS51857"/>
    </source>
</evidence>
<comment type="caution">
    <text evidence="3">The sequence shown here is derived from an EMBL/GenBank/DDBJ whole genome shotgun (WGS) entry which is preliminary data.</text>
</comment>
<keyword evidence="4" id="KW-1185">Reference proteome</keyword>
<feature type="compositionally biased region" description="Basic residues" evidence="1">
    <location>
        <begin position="13"/>
        <end position="22"/>
    </location>
</feature>
<proteinExistence type="predicted"/>
<dbReference type="Gene3D" id="2.40.50.140">
    <property type="entry name" value="Nucleic acid-binding proteins"/>
    <property type="match status" value="1"/>
</dbReference>
<dbReference type="InterPro" id="IPR012340">
    <property type="entry name" value="NA-bd_OB-fold"/>
</dbReference>
<reference evidence="4" key="1">
    <citation type="journal article" date="2019" name="Int. J. Syst. Evol. Microbiol.">
        <title>The Global Catalogue of Microorganisms (GCM) 10K type strain sequencing project: providing services to taxonomists for standard genome sequencing and annotation.</title>
        <authorList>
            <consortium name="The Broad Institute Genomics Platform"/>
            <consortium name="The Broad Institute Genome Sequencing Center for Infectious Disease"/>
            <person name="Wu L."/>
            <person name="Ma J."/>
        </authorList>
    </citation>
    <scope>NUCLEOTIDE SEQUENCE [LARGE SCALE GENOMIC DNA]</scope>
    <source>
        <strain evidence="4">KCTC 42498</strain>
    </source>
</reference>
<gene>
    <name evidence="3" type="ORF">ACFSRY_00305</name>
</gene>
<dbReference type="InterPro" id="IPR011129">
    <property type="entry name" value="CSD"/>
</dbReference>
<dbReference type="InterPro" id="IPR002059">
    <property type="entry name" value="CSP_DNA-bd"/>
</dbReference>
<accession>A0ABW5IGF3</accession>
<organism evidence="3 4">
    <name type="scientific">Pontibacter locisalis</name>
    <dbReference type="NCBI Taxonomy" id="1719035"/>
    <lineage>
        <taxon>Bacteria</taxon>
        <taxon>Pseudomonadati</taxon>
        <taxon>Bacteroidota</taxon>
        <taxon>Cytophagia</taxon>
        <taxon>Cytophagales</taxon>
        <taxon>Hymenobacteraceae</taxon>
        <taxon>Pontibacter</taxon>
    </lineage>
</organism>
<feature type="compositionally biased region" description="Basic and acidic residues" evidence="1">
    <location>
        <begin position="23"/>
        <end position="33"/>
    </location>
</feature>
<dbReference type="RefSeq" id="WP_377502090.1">
    <property type="nucleotide sequence ID" value="NZ_JBHULU010000001.1"/>
</dbReference>
<evidence type="ECO:0000313" key="3">
    <source>
        <dbReference type="EMBL" id="MFD2512289.1"/>
    </source>
</evidence>
<dbReference type="EMBL" id="JBHULU010000001">
    <property type="protein sequence ID" value="MFD2512289.1"/>
    <property type="molecule type" value="Genomic_DNA"/>
</dbReference>
<feature type="region of interest" description="Disordered" evidence="1">
    <location>
        <begin position="1"/>
        <end position="42"/>
    </location>
</feature>
<evidence type="ECO:0000256" key="1">
    <source>
        <dbReference type="SAM" id="MobiDB-lite"/>
    </source>
</evidence>
<dbReference type="SMART" id="SM00357">
    <property type="entry name" value="CSP"/>
    <property type="match status" value="1"/>
</dbReference>
<protein>
    <submittedName>
        <fullName evidence="3">Cold-shock protein</fullName>
    </submittedName>
</protein>
<dbReference type="CDD" id="cd04458">
    <property type="entry name" value="CSP_CDS"/>
    <property type="match status" value="1"/>
</dbReference>
<dbReference type="SUPFAM" id="SSF50249">
    <property type="entry name" value="Nucleic acid-binding proteins"/>
    <property type="match status" value="1"/>
</dbReference>
<name>A0ABW5IGF3_9BACT</name>
<feature type="domain" description="CSD" evidence="2">
    <location>
        <begin position="87"/>
        <end position="148"/>
    </location>
</feature>
<dbReference type="Proteomes" id="UP001597544">
    <property type="component" value="Unassembled WGS sequence"/>
</dbReference>